<dbReference type="AlphaFoldDB" id="A0AAD7D2U2"/>
<evidence type="ECO:0000313" key="3">
    <source>
        <dbReference type="EMBL" id="KAJ7676215.1"/>
    </source>
</evidence>
<keyword evidence="1" id="KW-1133">Transmembrane helix</keyword>
<gene>
    <name evidence="3" type="ORF">B0H17DRAFT_1140074</name>
</gene>
<dbReference type="Gene3D" id="3.80.10.10">
    <property type="entry name" value="Ribonuclease Inhibitor"/>
    <property type="match status" value="1"/>
</dbReference>
<feature type="domain" description="F-box" evidence="2">
    <location>
        <begin position="103"/>
        <end position="155"/>
    </location>
</feature>
<evidence type="ECO:0000313" key="4">
    <source>
        <dbReference type="Proteomes" id="UP001221757"/>
    </source>
</evidence>
<dbReference type="InterPro" id="IPR036047">
    <property type="entry name" value="F-box-like_dom_sf"/>
</dbReference>
<dbReference type="InterPro" id="IPR001810">
    <property type="entry name" value="F-box_dom"/>
</dbReference>
<dbReference type="InterPro" id="IPR032675">
    <property type="entry name" value="LRR_dom_sf"/>
</dbReference>
<accession>A0AAD7D2U2</accession>
<proteinExistence type="predicted"/>
<reference evidence="3" key="1">
    <citation type="submission" date="2023-03" db="EMBL/GenBank/DDBJ databases">
        <title>Massive genome expansion in bonnet fungi (Mycena s.s.) driven by repeated elements and novel gene families across ecological guilds.</title>
        <authorList>
            <consortium name="Lawrence Berkeley National Laboratory"/>
            <person name="Harder C.B."/>
            <person name="Miyauchi S."/>
            <person name="Viragh M."/>
            <person name="Kuo A."/>
            <person name="Thoen E."/>
            <person name="Andreopoulos B."/>
            <person name="Lu D."/>
            <person name="Skrede I."/>
            <person name="Drula E."/>
            <person name="Henrissat B."/>
            <person name="Morin E."/>
            <person name="Kohler A."/>
            <person name="Barry K."/>
            <person name="LaButti K."/>
            <person name="Morin E."/>
            <person name="Salamov A."/>
            <person name="Lipzen A."/>
            <person name="Mereny Z."/>
            <person name="Hegedus B."/>
            <person name="Baldrian P."/>
            <person name="Stursova M."/>
            <person name="Weitz H."/>
            <person name="Taylor A."/>
            <person name="Grigoriev I.V."/>
            <person name="Nagy L.G."/>
            <person name="Martin F."/>
            <person name="Kauserud H."/>
        </authorList>
    </citation>
    <scope>NUCLEOTIDE SEQUENCE</scope>
    <source>
        <strain evidence="3">CBHHK067</strain>
    </source>
</reference>
<dbReference type="Pfam" id="PF12937">
    <property type="entry name" value="F-box-like"/>
    <property type="match status" value="1"/>
</dbReference>
<dbReference type="EMBL" id="JARKIE010000145">
    <property type="protein sequence ID" value="KAJ7676215.1"/>
    <property type="molecule type" value="Genomic_DNA"/>
</dbReference>
<evidence type="ECO:0000256" key="1">
    <source>
        <dbReference type="SAM" id="Phobius"/>
    </source>
</evidence>
<feature type="transmembrane region" description="Helical" evidence="1">
    <location>
        <begin position="628"/>
        <end position="648"/>
    </location>
</feature>
<dbReference type="SUPFAM" id="SSF52047">
    <property type="entry name" value="RNI-like"/>
    <property type="match status" value="1"/>
</dbReference>
<keyword evidence="1" id="KW-0472">Membrane</keyword>
<sequence length="650" mass="73294">MAEQAPLTQTCLIWGDEDRDEENHTRLAIWPYIEYSDLRGRHAASGISSVLSGVAGIGQAHHHSAHRTYASTATKREDWSLDWFFEDFDTPPVDSNHNEKLPIARLPPELLAEVFILLCETCGLSDYSWVACSYVSSSWRQISLGIPYLWGHVVFTSPAWSRLCIERSKSAPLIIEANMSCQLIQDLVCDALELAYRVARVTLRFFALSERSSKLLAGPFPKLTSLSIESTSFWEAPHIPAHADAQHYPRLQDLMIRTKLGFLPPLPVQLVSLEIDTVDMHDLGWEIFADALQILRELEVLRLRGFPVPSASSASRQISLPSLRHLNLSASPASCSQFIQLVQCSHAPRYDLDLWNVSGTTVLLQTVQANFVNPPKSMFLHRIDFTQVVFGFVYEDTRHRRAVSPDICFVWQMPLSDSELAEIFAAISEIAVLGGIQWFLLADWNIIPHGSWSALLKRLVGLQSLVVCGRPASGLFWDLIKHLEGEGADGTLVPDLTEIELSHVDCSAGGWLMRRPRVNACFDLDGARFLEVLVYYLELRTTRLAKLKVNQCSNYTGAEIKLLRRLVADVEWDGAGLIPPSYYPNGDEFGALTIDHNLLSRRPGYEELNLSDDERWCRQNWAHLGRHYIITFLSRFALFLAVVLVWNFGP</sequence>
<dbReference type="SUPFAM" id="SSF81383">
    <property type="entry name" value="F-box domain"/>
    <property type="match status" value="1"/>
</dbReference>
<protein>
    <recommendedName>
        <fullName evidence="2">F-box domain-containing protein</fullName>
    </recommendedName>
</protein>
<organism evidence="3 4">
    <name type="scientific">Mycena rosella</name>
    <name type="common">Pink bonnet</name>
    <name type="synonym">Agaricus rosellus</name>
    <dbReference type="NCBI Taxonomy" id="1033263"/>
    <lineage>
        <taxon>Eukaryota</taxon>
        <taxon>Fungi</taxon>
        <taxon>Dikarya</taxon>
        <taxon>Basidiomycota</taxon>
        <taxon>Agaricomycotina</taxon>
        <taxon>Agaricomycetes</taxon>
        <taxon>Agaricomycetidae</taxon>
        <taxon>Agaricales</taxon>
        <taxon>Marasmiineae</taxon>
        <taxon>Mycenaceae</taxon>
        <taxon>Mycena</taxon>
    </lineage>
</organism>
<dbReference type="Gene3D" id="1.20.1280.50">
    <property type="match status" value="1"/>
</dbReference>
<comment type="caution">
    <text evidence="3">The sequence shown here is derived from an EMBL/GenBank/DDBJ whole genome shotgun (WGS) entry which is preliminary data.</text>
</comment>
<evidence type="ECO:0000259" key="2">
    <source>
        <dbReference type="Pfam" id="PF12937"/>
    </source>
</evidence>
<name>A0AAD7D2U2_MYCRO</name>
<keyword evidence="1" id="KW-0812">Transmembrane</keyword>
<dbReference type="Proteomes" id="UP001221757">
    <property type="component" value="Unassembled WGS sequence"/>
</dbReference>
<keyword evidence="4" id="KW-1185">Reference proteome</keyword>